<evidence type="ECO:0000313" key="2">
    <source>
        <dbReference type="Proteomes" id="UP000509782"/>
    </source>
</evidence>
<reference evidence="1 2" key="1">
    <citation type="submission" date="2020-05" db="EMBL/GenBank/DDBJ databases">
        <title>FDA dAtabase for Regulatory Grade micrObial Sequences (FDA-ARGOS): Supporting development and validation of Infectious Disease Dx tests.</title>
        <authorList>
            <person name="Sproer C."/>
            <person name="Gronow S."/>
            <person name="Severitt S."/>
            <person name="Schroder I."/>
            <person name="Tallon L."/>
            <person name="Sadzewicz L."/>
            <person name="Zhao X."/>
            <person name="Vavikolanu K."/>
            <person name="Mehta A."/>
            <person name="Aluvathingal J."/>
            <person name="Nadendla S."/>
            <person name="Myers T."/>
            <person name="Yan Y."/>
            <person name="Sichtig H."/>
        </authorList>
    </citation>
    <scope>NUCLEOTIDE SEQUENCE [LARGE SCALE GENOMIC DNA]</scope>
    <source>
        <strain evidence="1 2">FDAARGOS_787</strain>
    </source>
</reference>
<name>A0A6N0JN76_ACHDE</name>
<dbReference type="EMBL" id="CP054569">
    <property type="protein sequence ID" value="QKQ48504.1"/>
    <property type="molecule type" value="Genomic_DNA"/>
</dbReference>
<proteinExistence type="predicted"/>
<sequence length="195" mass="21242">MSERNAPFARLAVALAYAFSNERHTSNRPAMARAADEVLGEPGQLAGMDGAAEIGNARRFLERGLSQLDFAVLFAKYGQRKTCCKACGGASDHPEWMGALHRISVALAGVLSMPSVHSEMRFALVRRYYEGNAPTIDFLANQHECRLRSAERAAAKTADWLRGTRGVNGTEAVRGLEQLAHAEAERLLRDGGFIP</sequence>
<dbReference type="RefSeq" id="WP_174716717.1">
    <property type="nucleotide sequence ID" value="NZ_CP054569.1"/>
</dbReference>
<accession>A0A6N0JN76</accession>
<dbReference type="Proteomes" id="UP000509782">
    <property type="component" value="Chromosome"/>
</dbReference>
<dbReference type="AlphaFoldDB" id="A0A6N0JN76"/>
<gene>
    <name evidence="1" type="ORF">FOC81_18110</name>
</gene>
<organism evidence="1 2">
    <name type="scientific">Achromobacter denitrificans</name>
    <name type="common">Alcaligenes denitrificans</name>
    <dbReference type="NCBI Taxonomy" id="32002"/>
    <lineage>
        <taxon>Bacteria</taxon>
        <taxon>Pseudomonadati</taxon>
        <taxon>Pseudomonadota</taxon>
        <taxon>Betaproteobacteria</taxon>
        <taxon>Burkholderiales</taxon>
        <taxon>Alcaligenaceae</taxon>
        <taxon>Achromobacter</taxon>
    </lineage>
</organism>
<protein>
    <submittedName>
        <fullName evidence="1">Uncharacterized protein</fullName>
    </submittedName>
</protein>
<evidence type="ECO:0000313" key="1">
    <source>
        <dbReference type="EMBL" id="QKQ48504.1"/>
    </source>
</evidence>